<name>A0A2K5ASD3_9ARCH</name>
<dbReference type="EMBL" id="LT981265">
    <property type="protein sequence ID" value="SPC34552.1"/>
    <property type="molecule type" value="Genomic_DNA"/>
</dbReference>
<dbReference type="Proteomes" id="UP000236248">
    <property type="component" value="Chromosome NCAV"/>
</dbReference>
<evidence type="ECO:0000313" key="1">
    <source>
        <dbReference type="EMBL" id="SPC34552.1"/>
    </source>
</evidence>
<dbReference type="KEGG" id="ncv:NCAV_1386"/>
<proteinExistence type="predicted"/>
<dbReference type="AlphaFoldDB" id="A0A2K5ASD3"/>
<sequence>MGNIKLIIDSFDKLKTEERLVLKLANFDE</sequence>
<protein>
    <submittedName>
        <fullName evidence="1">Uncharacterized protein</fullName>
    </submittedName>
</protein>
<organism evidence="1 2">
    <name type="scientific">Candidatus Nitrosocaldus cavascurensis</name>
    <dbReference type="NCBI Taxonomy" id="2058097"/>
    <lineage>
        <taxon>Archaea</taxon>
        <taxon>Nitrososphaerota</taxon>
        <taxon>Nitrososphaeria</taxon>
        <taxon>Candidatus Nitrosocaldales</taxon>
        <taxon>Candidatus Nitrosocaldaceae</taxon>
        <taxon>Candidatus Nitrosocaldus</taxon>
    </lineage>
</organism>
<keyword evidence="2" id="KW-1185">Reference proteome</keyword>
<accession>A0A2K5ASD3</accession>
<gene>
    <name evidence="1" type="ORF">NCAV_1386</name>
</gene>
<evidence type="ECO:0000313" key="2">
    <source>
        <dbReference type="Proteomes" id="UP000236248"/>
    </source>
</evidence>
<reference evidence="2" key="1">
    <citation type="submission" date="2018-01" db="EMBL/GenBank/DDBJ databases">
        <authorList>
            <person name="Kerou L M."/>
        </authorList>
    </citation>
    <scope>NUCLEOTIDE SEQUENCE [LARGE SCALE GENOMIC DNA]</scope>
    <source>
        <strain evidence="2">SCU2</strain>
    </source>
</reference>